<dbReference type="EMBL" id="JACJMO010000002">
    <property type="protein sequence ID" value="MBM6856597.1"/>
    <property type="molecule type" value="Genomic_DNA"/>
</dbReference>
<comment type="caution">
    <text evidence="2">The sequence shown here is derived from an EMBL/GenBank/DDBJ whole genome shotgun (WGS) entry which is preliminary data.</text>
</comment>
<sequence>MQLINTFTKGLKPLTLAAASLLVAPANAYSDIDKYSKVTSVMQKTESSNYLLNIDDREEMFMLNKRKFQCHLEKWQEDTMFTSSISDIIEHKDFQAIIAMGKKAVPFILDEIEYEPSHLVWALNIIYGKKITNRNNATIADACKLWVKILRS</sequence>
<reference evidence="2 3" key="1">
    <citation type="journal article" date="2021" name="Sci. Rep.">
        <title>The distribution of antibiotic resistance genes in chicken gut microbiota commensals.</title>
        <authorList>
            <person name="Juricova H."/>
            <person name="Matiasovicova J."/>
            <person name="Kubasova T."/>
            <person name="Cejkova D."/>
            <person name="Rychlik I."/>
        </authorList>
    </citation>
    <scope>NUCLEOTIDE SEQUENCE [LARGE SCALE GENOMIC DNA]</scope>
    <source>
        <strain evidence="2 3">An421</strain>
    </source>
</reference>
<keyword evidence="3" id="KW-1185">Reference proteome</keyword>
<dbReference type="Proteomes" id="UP000698924">
    <property type="component" value="Unassembled WGS sequence"/>
</dbReference>
<evidence type="ECO:0000313" key="2">
    <source>
        <dbReference type="EMBL" id="MBM6856597.1"/>
    </source>
</evidence>
<keyword evidence="1" id="KW-0732">Signal</keyword>
<feature type="chain" id="PRO_5041257478" evidence="1">
    <location>
        <begin position="29"/>
        <end position="152"/>
    </location>
</feature>
<organism evidence="2 3">
    <name type="scientific">Caecibacteroides pullorum</name>
    <dbReference type="NCBI Taxonomy" id="2725562"/>
    <lineage>
        <taxon>Bacteria</taxon>
        <taxon>Pseudomonadati</taxon>
        <taxon>Bacteroidota</taxon>
        <taxon>Bacteroidia</taxon>
        <taxon>Bacteroidales</taxon>
        <taxon>Bacteroidaceae</taxon>
        <taxon>Caecibacteroides</taxon>
    </lineage>
</organism>
<dbReference type="AlphaFoldDB" id="A0AA40ZRI7"/>
<evidence type="ECO:0000313" key="3">
    <source>
        <dbReference type="Proteomes" id="UP000698924"/>
    </source>
</evidence>
<evidence type="ECO:0000256" key="1">
    <source>
        <dbReference type="SAM" id="SignalP"/>
    </source>
</evidence>
<dbReference type="RefSeq" id="WP_204971068.1">
    <property type="nucleotide sequence ID" value="NZ_JAAZTS010000002.1"/>
</dbReference>
<name>A0AA40ZRI7_9BACT</name>
<protein>
    <submittedName>
        <fullName evidence="2">Uncharacterized protein</fullName>
    </submittedName>
</protein>
<gene>
    <name evidence="2" type="ORF">H6D15_03120</name>
</gene>
<feature type="signal peptide" evidence="1">
    <location>
        <begin position="1"/>
        <end position="28"/>
    </location>
</feature>
<proteinExistence type="predicted"/>
<accession>A0AA40ZRI7</accession>